<dbReference type="RefSeq" id="XP_062696018.1">
    <property type="nucleotide sequence ID" value="XM_062834529.1"/>
</dbReference>
<gene>
    <name evidence="1" type="ORF">B0T23DRAFT_309603</name>
</gene>
<protein>
    <submittedName>
        <fullName evidence="1">Uncharacterized protein</fullName>
    </submittedName>
</protein>
<dbReference type="Proteomes" id="UP001285908">
    <property type="component" value="Unassembled WGS sequence"/>
</dbReference>
<dbReference type="EMBL" id="JAULSX010000002">
    <property type="protein sequence ID" value="KAK3497754.1"/>
    <property type="molecule type" value="Genomic_DNA"/>
</dbReference>
<keyword evidence="2" id="KW-1185">Reference proteome</keyword>
<dbReference type="GeneID" id="87872151"/>
<evidence type="ECO:0000313" key="2">
    <source>
        <dbReference type="Proteomes" id="UP001285908"/>
    </source>
</evidence>
<organism evidence="1 2">
    <name type="scientific">Neurospora hispaniola</name>
    <dbReference type="NCBI Taxonomy" id="588809"/>
    <lineage>
        <taxon>Eukaryota</taxon>
        <taxon>Fungi</taxon>
        <taxon>Dikarya</taxon>
        <taxon>Ascomycota</taxon>
        <taxon>Pezizomycotina</taxon>
        <taxon>Sordariomycetes</taxon>
        <taxon>Sordariomycetidae</taxon>
        <taxon>Sordariales</taxon>
        <taxon>Sordariaceae</taxon>
        <taxon>Neurospora</taxon>
    </lineage>
</organism>
<comment type="caution">
    <text evidence="1">The sequence shown here is derived from an EMBL/GenBank/DDBJ whole genome shotgun (WGS) entry which is preliminary data.</text>
</comment>
<accession>A0AAJ0MUM3</accession>
<sequence>LLSKPRVFLMLGKATLDLTPRRVLWSHPLPALISIGWFYRVAYRCHPNPK</sequence>
<proteinExistence type="predicted"/>
<dbReference type="AlphaFoldDB" id="A0AAJ0MUM3"/>
<name>A0AAJ0MUM3_9PEZI</name>
<feature type="non-terminal residue" evidence="1">
    <location>
        <position position="1"/>
    </location>
</feature>
<reference evidence="1 2" key="1">
    <citation type="journal article" date="2023" name="Mol. Phylogenet. Evol.">
        <title>Genome-scale phylogeny and comparative genomics of the fungal order Sordariales.</title>
        <authorList>
            <person name="Hensen N."/>
            <person name="Bonometti L."/>
            <person name="Westerberg I."/>
            <person name="Brannstrom I.O."/>
            <person name="Guillou S."/>
            <person name="Cros-Aarteil S."/>
            <person name="Calhoun S."/>
            <person name="Haridas S."/>
            <person name="Kuo A."/>
            <person name="Mondo S."/>
            <person name="Pangilinan J."/>
            <person name="Riley R."/>
            <person name="LaButti K."/>
            <person name="Andreopoulos B."/>
            <person name="Lipzen A."/>
            <person name="Chen C."/>
            <person name="Yan M."/>
            <person name="Daum C."/>
            <person name="Ng V."/>
            <person name="Clum A."/>
            <person name="Steindorff A."/>
            <person name="Ohm R.A."/>
            <person name="Martin F."/>
            <person name="Silar P."/>
            <person name="Natvig D.O."/>
            <person name="Lalanne C."/>
            <person name="Gautier V."/>
            <person name="Ament-Velasquez S.L."/>
            <person name="Kruys A."/>
            <person name="Hutchinson M.I."/>
            <person name="Powell A.J."/>
            <person name="Barry K."/>
            <person name="Miller A.N."/>
            <person name="Grigoriev I.V."/>
            <person name="Debuchy R."/>
            <person name="Gladieux P."/>
            <person name="Hiltunen Thoren M."/>
            <person name="Johannesson H."/>
        </authorList>
    </citation>
    <scope>NUCLEOTIDE SEQUENCE [LARGE SCALE GENOMIC DNA]</scope>
    <source>
        <strain evidence="1 2">FGSC 10403</strain>
    </source>
</reference>
<evidence type="ECO:0000313" key="1">
    <source>
        <dbReference type="EMBL" id="KAK3497754.1"/>
    </source>
</evidence>